<gene>
    <name evidence="1" type="ORF">C826_01265</name>
</gene>
<dbReference type="AlphaFoldDB" id="N2BQW2"/>
<accession>N2BQW2</accession>
<evidence type="ECO:0000313" key="2">
    <source>
        <dbReference type="Proteomes" id="UP000012527"/>
    </source>
</evidence>
<dbReference type="RefSeq" id="WP_004087157.1">
    <property type="nucleotide sequence ID" value="NZ_KB822515.1"/>
</dbReference>
<protein>
    <submittedName>
        <fullName evidence="1">Uncharacterized protein</fullName>
    </submittedName>
</protein>
<proteinExistence type="predicted"/>
<comment type="caution">
    <text evidence="1">The sequence shown here is derived from an EMBL/GenBank/DDBJ whole genome shotgun (WGS) entry which is preliminary data.</text>
</comment>
<sequence length="82" mass="9501">MLSYFRKKRKAYKQRQMIEKDKGSMHPTHFPLVMSAMEREYLENAFKTHNQIVGGGGVNTLSLVPVAQPFWLFCILICVLQV</sequence>
<dbReference type="PATRIC" id="fig|1235804.3.peg.1391"/>
<dbReference type="HOGENOM" id="CLU_194467_0_0_7"/>
<evidence type="ECO:0000313" key="1">
    <source>
        <dbReference type="EMBL" id="EMZ39289.1"/>
    </source>
</evidence>
<dbReference type="Proteomes" id="UP000012527">
    <property type="component" value="Unassembled WGS sequence"/>
</dbReference>
<name>N2BQW2_9HELI</name>
<organism evidence="1 2">
    <name type="scientific">Helicobacter bilis WiWa</name>
    <dbReference type="NCBI Taxonomy" id="1235804"/>
    <lineage>
        <taxon>Bacteria</taxon>
        <taxon>Pseudomonadati</taxon>
        <taxon>Campylobacterota</taxon>
        <taxon>Epsilonproteobacteria</taxon>
        <taxon>Campylobacterales</taxon>
        <taxon>Helicobacteraceae</taxon>
        <taxon>Helicobacter</taxon>
    </lineage>
</organism>
<dbReference type="EMBL" id="AQFW01000012">
    <property type="protein sequence ID" value="EMZ39289.1"/>
    <property type="molecule type" value="Genomic_DNA"/>
</dbReference>
<reference evidence="1 2" key="1">
    <citation type="submission" date="2013-02" db="EMBL/GenBank/DDBJ databases">
        <title>The Genome Sequence of Helicobacter bilis WiWa.</title>
        <authorList>
            <consortium name="The Broad Institute Genome Sequencing Platform"/>
            <person name="Ward D."/>
            <person name="Overstreet A.-M.C."/>
            <person name="Ramer-Tait A.E."/>
            <person name="Phillips G.J."/>
            <person name="Wannemuehler M.J."/>
            <person name="Walker B."/>
            <person name="Young S.K."/>
            <person name="Zeng Q."/>
            <person name="Gargeya S."/>
            <person name="Fitzgerald M."/>
            <person name="Haas B."/>
            <person name="Abouelleil A."/>
            <person name="Alvarado L."/>
            <person name="Arachchi H.M."/>
            <person name="Berlin A.M."/>
            <person name="Chapman S.B."/>
            <person name="Dewar J."/>
            <person name="Goldberg J."/>
            <person name="Griggs A."/>
            <person name="Gujja S."/>
            <person name="Hansen M."/>
            <person name="Howarth C."/>
            <person name="Imamovic A."/>
            <person name="Larimer J."/>
            <person name="McCowan C."/>
            <person name="Murphy C."/>
            <person name="Neiman D."/>
            <person name="Pearson M."/>
            <person name="Priest M."/>
            <person name="Roberts A."/>
            <person name="Saif S."/>
            <person name="Shea T."/>
            <person name="Sisk P."/>
            <person name="Sykes S."/>
            <person name="Wortman J."/>
            <person name="Nusbaum C."/>
            <person name="Birren B."/>
        </authorList>
    </citation>
    <scope>NUCLEOTIDE SEQUENCE [LARGE SCALE GENOMIC DNA]</scope>
    <source>
        <strain evidence="1 2">WiWa</strain>
    </source>
</reference>
<dbReference type="GeneID" id="60656799"/>